<evidence type="ECO:0000256" key="1">
    <source>
        <dbReference type="ARBA" id="ARBA00001954"/>
    </source>
</evidence>
<accession>A0A1V9Y849</accession>
<keyword evidence="7" id="KW-0503">Monooxygenase</keyword>
<comment type="cofactor">
    <cofactor evidence="1 8">
        <name>Fe(2+)</name>
        <dbReference type="ChEBI" id="CHEBI:29033"/>
    </cofactor>
</comment>
<dbReference type="PROSITE" id="PS00367">
    <property type="entry name" value="BH4_AAA_HYDROXYL_1"/>
    <property type="match status" value="1"/>
</dbReference>
<dbReference type="Proteomes" id="UP000243217">
    <property type="component" value="Unassembled WGS sequence"/>
</dbReference>
<evidence type="ECO:0000256" key="3">
    <source>
        <dbReference type="ARBA" id="ARBA00011995"/>
    </source>
</evidence>
<dbReference type="SUPFAM" id="SSF55021">
    <property type="entry name" value="ACT-like"/>
    <property type="match status" value="1"/>
</dbReference>
<dbReference type="InterPro" id="IPR045865">
    <property type="entry name" value="ACT-like_dom_sf"/>
</dbReference>
<evidence type="ECO:0000256" key="8">
    <source>
        <dbReference type="PIRSR" id="PIRSR601273-2"/>
    </source>
</evidence>
<evidence type="ECO:0000256" key="5">
    <source>
        <dbReference type="ARBA" id="ARBA00023002"/>
    </source>
</evidence>
<dbReference type="Gene3D" id="1.10.800.10">
    <property type="entry name" value="Aromatic amino acid hydroxylase"/>
    <property type="match status" value="1"/>
</dbReference>
<dbReference type="CDD" id="cd04905">
    <property type="entry name" value="ACT_CM-PDT"/>
    <property type="match status" value="1"/>
</dbReference>
<dbReference type="SUPFAM" id="SSF56534">
    <property type="entry name" value="Aromatic aminoacid monoxygenases, catalytic and oligomerization domains"/>
    <property type="match status" value="1"/>
</dbReference>
<keyword evidence="6 8" id="KW-0408">Iron</keyword>
<dbReference type="Pfam" id="PF00351">
    <property type="entry name" value="Biopterin_H"/>
    <property type="match status" value="1"/>
</dbReference>
<evidence type="ECO:0000256" key="6">
    <source>
        <dbReference type="ARBA" id="ARBA00023004"/>
    </source>
</evidence>
<organism evidence="11 12">
    <name type="scientific">Thraustotheca clavata</name>
    <dbReference type="NCBI Taxonomy" id="74557"/>
    <lineage>
        <taxon>Eukaryota</taxon>
        <taxon>Sar</taxon>
        <taxon>Stramenopiles</taxon>
        <taxon>Oomycota</taxon>
        <taxon>Saprolegniomycetes</taxon>
        <taxon>Saprolegniales</taxon>
        <taxon>Achlyaceae</taxon>
        <taxon>Thraustotheca</taxon>
    </lineage>
</organism>
<dbReference type="AlphaFoldDB" id="A0A1V9Y849"/>
<feature type="binding site" evidence="8">
    <location>
        <position position="287"/>
    </location>
    <ligand>
        <name>Fe cation</name>
        <dbReference type="ChEBI" id="CHEBI:24875"/>
    </ligand>
</feature>
<dbReference type="EC" id="1.14.16.1" evidence="3"/>
<dbReference type="InterPro" id="IPR001273">
    <property type="entry name" value="ArAA_hydroxylase"/>
</dbReference>
<dbReference type="InterPro" id="IPR036951">
    <property type="entry name" value="ArAA_hydroxylase_sf"/>
</dbReference>
<evidence type="ECO:0000256" key="4">
    <source>
        <dbReference type="ARBA" id="ARBA00022723"/>
    </source>
</evidence>
<dbReference type="PANTHER" id="PTHR11473:SF24">
    <property type="entry name" value="PHENYLALANINE-4-HYDROXYLASE"/>
    <property type="match status" value="1"/>
</dbReference>
<dbReference type="GO" id="GO:0004505">
    <property type="term" value="F:phenylalanine 4-monooxygenase activity"/>
    <property type="evidence" value="ECO:0007669"/>
    <property type="project" value="UniProtKB-EC"/>
</dbReference>
<name>A0A1V9Y849_9STRA</name>
<keyword evidence="12" id="KW-1185">Reference proteome</keyword>
<dbReference type="PROSITE" id="PS51671">
    <property type="entry name" value="ACT"/>
    <property type="match status" value="1"/>
</dbReference>
<evidence type="ECO:0000256" key="7">
    <source>
        <dbReference type="ARBA" id="ARBA00023033"/>
    </source>
</evidence>
<protein>
    <recommendedName>
        <fullName evidence="3">phenylalanine 4-monooxygenase</fullName>
        <ecNumber evidence="3">1.14.16.1</ecNumber>
    </recommendedName>
</protein>
<dbReference type="InterPro" id="IPR036329">
    <property type="entry name" value="Aro-AA_hydroxylase_C_sf"/>
</dbReference>
<dbReference type="GO" id="GO:0005506">
    <property type="term" value="F:iron ion binding"/>
    <property type="evidence" value="ECO:0007669"/>
    <property type="project" value="InterPro"/>
</dbReference>
<dbReference type="EMBL" id="JNBS01004873">
    <property type="protein sequence ID" value="OQR81905.1"/>
    <property type="molecule type" value="Genomic_DNA"/>
</dbReference>
<reference evidence="11 12" key="1">
    <citation type="journal article" date="2014" name="Genome Biol. Evol.">
        <title>The secreted proteins of Achlya hypogyna and Thraustotheca clavata identify the ancestral oomycete secretome and reveal gene acquisitions by horizontal gene transfer.</title>
        <authorList>
            <person name="Misner I."/>
            <person name="Blouin N."/>
            <person name="Leonard G."/>
            <person name="Richards T.A."/>
            <person name="Lane C.E."/>
        </authorList>
    </citation>
    <scope>NUCLEOTIDE SEQUENCE [LARGE SCALE GENOMIC DNA]</scope>
    <source>
        <strain evidence="11 12">ATCC 34112</strain>
    </source>
</reference>
<gene>
    <name evidence="11" type="ORF">THRCLA_11306</name>
</gene>
<keyword evidence="5" id="KW-0560">Oxidoreductase</keyword>
<keyword evidence="4 8" id="KW-0479">Metal-binding</keyword>
<dbReference type="PRINTS" id="PR00372">
    <property type="entry name" value="FYWHYDRXLASE"/>
</dbReference>
<evidence type="ECO:0000313" key="12">
    <source>
        <dbReference type="Proteomes" id="UP000243217"/>
    </source>
</evidence>
<evidence type="ECO:0000259" key="9">
    <source>
        <dbReference type="PROSITE" id="PS51410"/>
    </source>
</evidence>
<dbReference type="InterPro" id="IPR002912">
    <property type="entry name" value="ACT_dom"/>
</dbReference>
<feature type="binding site" evidence="8">
    <location>
        <position position="332"/>
    </location>
    <ligand>
        <name>Fe cation</name>
        <dbReference type="ChEBI" id="CHEBI:24875"/>
    </ligand>
</feature>
<dbReference type="PROSITE" id="PS51410">
    <property type="entry name" value="BH4_AAA_HYDROXYL_2"/>
    <property type="match status" value="1"/>
</dbReference>
<dbReference type="OrthoDB" id="983542at2759"/>
<dbReference type="PANTHER" id="PTHR11473">
    <property type="entry name" value="AROMATIC AMINO ACID HYDROXYLASE"/>
    <property type="match status" value="1"/>
</dbReference>
<comment type="similarity">
    <text evidence="2">Belongs to the biopterin-dependent aromatic amino acid hydroxylase family.</text>
</comment>
<feature type="domain" description="Biopterin-dependent aromatic amino acid hydroxylase family profile" evidence="9">
    <location>
        <begin position="108"/>
        <end position="446"/>
    </location>
</feature>
<evidence type="ECO:0000256" key="2">
    <source>
        <dbReference type="ARBA" id="ARBA00009712"/>
    </source>
</evidence>
<feature type="binding site" evidence="8">
    <location>
        <position position="292"/>
    </location>
    <ligand>
        <name>Fe cation</name>
        <dbReference type="ChEBI" id="CHEBI:24875"/>
    </ligand>
</feature>
<comment type="caution">
    <text evidence="11">The sequence shown here is derived from an EMBL/GenBank/DDBJ whole genome shotgun (WGS) entry which is preliminary data.</text>
</comment>
<dbReference type="STRING" id="74557.A0A1V9Y849"/>
<sequence>MQRALPTFSRRANAYVRQYSTQWRSFSAMNPAVMTNDLTSITIQVDNNPGSLRPVLEMFAKHQVNLTHITSQPSKIIEPNQDFSISIDFQGKPGVAAVDNLLLELEAHCASLKVAEEKAVPWFPLHISDLNISARHTLQAGTDIDADHPGFNDLEYRARRNELSDIAANYNQGQPLPHINYSDLETQTWGAVYNNIKDTWAKYACDEFNTALPMLERECGYSPTNIPQAQDISNFLKSRTGFVIHPVTGYLSPRDFLNGLAFRVFFCTQYIRHHSQPLYTPEPDICHELMGHVPMFADQDFADFSHEIGLASLGVSDEEIERLAACYIFSVEFGIYMQNGEKKAFGAGMLSSFGELEYACSPVRPAGGTMDWPEYRPWDPFHACKQKYPVTTYQPVYYVAESLSHAKEKMREFTREMKKPFHATYNPTTQTISVDRAITIKEREQK</sequence>
<feature type="domain" description="ACT" evidence="10">
    <location>
        <begin position="40"/>
        <end position="122"/>
    </location>
</feature>
<proteinExistence type="inferred from homology"/>
<evidence type="ECO:0000259" key="10">
    <source>
        <dbReference type="PROSITE" id="PS51671"/>
    </source>
</evidence>
<dbReference type="InterPro" id="IPR019774">
    <property type="entry name" value="Aromatic-AA_hydroxylase_C"/>
</dbReference>
<evidence type="ECO:0000313" key="11">
    <source>
        <dbReference type="EMBL" id="OQR81905.1"/>
    </source>
</evidence>
<dbReference type="InterPro" id="IPR018301">
    <property type="entry name" value="ArAA_hydroxylase_Fe/CU_BS"/>
</dbReference>